<feature type="transmembrane region" description="Helical" evidence="8">
    <location>
        <begin position="165"/>
        <end position="184"/>
    </location>
</feature>
<evidence type="ECO:0000256" key="4">
    <source>
        <dbReference type="ARBA" id="ARBA00022692"/>
    </source>
</evidence>
<dbReference type="OrthoDB" id="9807568at2"/>
<sequence length="553" mass="57512">MGSDQALLFPVLLPLAGAVLGLLAETWHARRVGWACALTGIASGFAVFLILALRGWSSGALPLEGVVGGWAPEVGILLILDFPAAVFGPLLYGVSFFILLFASGDRSLGCLFAAVFSIAVAGVGGVVLAGDLFNIFVFFEVLSLCAVILIAFQGRASAMYAAFRYLVVGAVSIAFYLLGLFFLYRATGELALRPLLAHISSAGELSSSLRLGLACMIGSVAMRVALVPFHGWLPSAHGEAPTAVSAFLSGVLLKTGVVVLYRLLLLIQAGAEYPLVQALLWMGVVSAFLGAFAAFFQSDVKRLLAYSSISQLGYVAAALAAGALGAALFHGVAHALFKSLLFLLVGRLAEGLGTHDFRMLRSKGGMRCSSFLEGVAFLVAVAAVMGLPGFSGFAGKQLVLAGVAAIEVGPAGKVAYWVLKAAALGTAASFGTLFLLMIAPGTKERVVRVSPREQIALLVLLAGVLFQGVVRVDLVRLGSSLEALGFLIAGGFLVALRQHVLLRPSREMTSGEGCSTCRLSGCSDSFGRLGHALGSLDGLILAMLAGFLVLFHL</sequence>
<evidence type="ECO:0000256" key="2">
    <source>
        <dbReference type="ARBA" id="ARBA00005346"/>
    </source>
</evidence>
<feature type="domain" description="NADH:quinone oxidoreductase/Mrp antiporter transmembrane" evidence="9">
    <location>
        <begin position="129"/>
        <end position="406"/>
    </location>
</feature>
<comment type="subcellular location">
    <subcellularLocation>
        <location evidence="1">Cell membrane</location>
        <topology evidence="1">Multi-pass membrane protein</topology>
    </subcellularLocation>
    <subcellularLocation>
        <location evidence="7">Membrane</location>
        <topology evidence="7">Multi-pass membrane protein</topology>
    </subcellularLocation>
</comment>
<evidence type="ECO:0000256" key="7">
    <source>
        <dbReference type="RuleBase" id="RU000320"/>
    </source>
</evidence>
<feature type="transmembrane region" description="Helical" evidence="8">
    <location>
        <begin position="370"/>
        <end position="394"/>
    </location>
</feature>
<evidence type="ECO:0000256" key="1">
    <source>
        <dbReference type="ARBA" id="ARBA00004651"/>
    </source>
</evidence>
<protein>
    <submittedName>
        <fullName evidence="10">Multicomponent Na+:H+ antiporter subunit D</fullName>
    </submittedName>
</protein>
<dbReference type="InterPro" id="IPR050586">
    <property type="entry name" value="CPA3_Na-H_Antiporter_D"/>
</dbReference>
<dbReference type="GO" id="GO:0008137">
    <property type="term" value="F:NADH dehydrogenase (ubiquinone) activity"/>
    <property type="evidence" value="ECO:0007669"/>
    <property type="project" value="InterPro"/>
</dbReference>
<dbReference type="InterPro" id="IPR003918">
    <property type="entry name" value="NADH_UbQ_OxRdtase"/>
</dbReference>
<proteinExistence type="inferred from homology"/>
<evidence type="ECO:0000256" key="8">
    <source>
        <dbReference type="SAM" id="Phobius"/>
    </source>
</evidence>
<name>A0A1N6T5K9_9SPIO</name>
<dbReference type="Proteomes" id="UP000186400">
    <property type="component" value="Unassembled WGS sequence"/>
</dbReference>
<feature type="transmembrane region" description="Helical" evidence="8">
    <location>
        <begin position="414"/>
        <end position="435"/>
    </location>
</feature>
<dbReference type="PANTHER" id="PTHR42703">
    <property type="entry name" value="NADH DEHYDROGENASE"/>
    <property type="match status" value="1"/>
</dbReference>
<keyword evidence="5 8" id="KW-1133">Transmembrane helix</keyword>
<dbReference type="Pfam" id="PF00361">
    <property type="entry name" value="Proton_antipo_M"/>
    <property type="match status" value="1"/>
</dbReference>
<evidence type="ECO:0000313" key="11">
    <source>
        <dbReference type="Proteomes" id="UP000186400"/>
    </source>
</evidence>
<keyword evidence="3" id="KW-1003">Cell membrane</keyword>
<feature type="transmembrane region" description="Helical" evidence="8">
    <location>
        <begin position="478"/>
        <end position="496"/>
    </location>
</feature>
<dbReference type="STRING" id="159291.SAMN05920897_109125"/>
<dbReference type="EMBL" id="FTMS01000009">
    <property type="protein sequence ID" value="SIQ48668.1"/>
    <property type="molecule type" value="Genomic_DNA"/>
</dbReference>
<accession>A0A1N6T5K9</accession>
<evidence type="ECO:0000259" key="9">
    <source>
        <dbReference type="Pfam" id="PF00361"/>
    </source>
</evidence>
<evidence type="ECO:0000313" key="10">
    <source>
        <dbReference type="EMBL" id="SIQ48668.1"/>
    </source>
</evidence>
<feature type="transmembrane region" description="Helical" evidence="8">
    <location>
        <begin position="275"/>
        <end position="296"/>
    </location>
</feature>
<dbReference type="AlphaFoldDB" id="A0A1N6T5K9"/>
<feature type="transmembrane region" description="Helical" evidence="8">
    <location>
        <begin position="36"/>
        <end position="56"/>
    </location>
</feature>
<dbReference type="InterPro" id="IPR001750">
    <property type="entry name" value="ND/Mrp_TM"/>
</dbReference>
<feature type="transmembrane region" description="Helical" evidence="8">
    <location>
        <begin position="135"/>
        <end position="153"/>
    </location>
</feature>
<feature type="transmembrane region" description="Helical" evidence="8">
    <location>
        <begin position="245"/>
        <end position="269"/>
    </location>
</feature>
<organism evidence="10 11">
    <name type="scientific">Alkalispirochaeta americana</name>
    <dbReference type="NCBI Taxonomy" id="159291"/>
    <lineage>
        <taxon>Bacteria</taxon>
        <taxon>Pseudomonadati</taxon>
        <taxon>Spirochaetota</taxon>
        <taxon>Spirochaetia</taxon>
        <taxon>Spirochaetales</taxon>
        <taxon>Spirochaetaceae</taxon>
        <taxon>Alkalispirochaeta</taxon>
    </lineage>
</organism>
<gene>
    <name evidence="10" type="ORF">SAMN05920897_109125</name>
</gene>
<dbReference type="GO" id="GO:0042773">
    <property type="term" value="P:ATP synthesis coupled electron transport"/>
    <property type="evidence" value="ECO:0007669"/>
    <property type="project" value="InterPro"/>
</dbReference>
<feature type="transmembrane region" description="Helical" evidence="8">
    <location>
        <begin position="76"/>
        <end position="101"/>
    </location>
</feature>
<keyword evidence="6 8" id="KW-0472">Membrane</keyword>
<keyword evidence="4 7" id="KW-0812">Transmembrane</keyword>
<dbReference type="PANTHER" id="PTHR42703:SF1">
    <property type="entry name" value="NA(+)_H(+) ANTIPORTER SUBUNIT D1"/>
    <property type="match status" value="1"/>
</dbReference>
<feature type="transmembrane region" description="Helical" evidence="8">
    <location>
        <begin position="6"/>
        <end position="24"/>
    </location>
</feature>
<dbReference type="GO" id="GO:0005886">
    <property type="term" value="C:plasma membrane"/>
    <property type="evidence" value="ECO:0007669"/>
    <property type="project" value="UniProtKB-SubCell"/>
</dbReference>
<evidence type="ECO:0000256" key="5">
    <source>
        <dbReference type="ARBA" id="ARBA00022989"/>
    </source>
</evidence>
<dbReference type="PRINTS" id="PR01437">
    <property type="entry name" value="NUOXDRDTASE4"/>
</dbReference>
<comment type="similarity">
    <text evidence="2">Belongs to the CPA3 antiporters (TC 2.A.63) subunit D family.</text>
</comment>
<evidence type="ECO:0000256" key="3">
    <source>
        <dbReference type="ARBA" id="ARBA00022475"/>
    </source>
</evidence>
<dbReference type="RefSeq" id="WP_076488830.1">
    <property type="nucleotide sequence ID" value="NZ_FTMS01000009.1"/>
</dbReference>
<evidence type="ECO:0000256" key="6">
    <source>
        <dbReference type="ARBA" id="ARBA00023136"/>
    </source>
</evidence>
<reference evidence="10 11" key="1">
    <citation type="submission" date="2017-01" db="EMBL/GenBank/DDBJ databases">
        <authorList>
            <person name="Mah S.A."/>
            <person name="Swanson W.J."/>
            <person name="Moy G.W."/>
            <person name="Vacquier V.D."/>
        </authorList>
    </citation>
    <scope>NUCLEOTIDE SEQUENCE [LARGE SCALE GENOMIC DNA]</scope>
    <source>
        <strain evidence="10 11">ASpG1</strain>
    </source>
</reference>
<feature type="transmembrane region" description="Helical" evidence="8">
    <location>
        <begin position="108"/>
        <end position="129"/>
    </location>
</feature>
<feature type="transmembrane region" description="Helical" evidence="8">
    <location>
        <begin position="532"/>
        <end position="551"/>
    </location>
</feature>
<keyword evidence="11" id="KW-1185">Reference proteome</keyword>